<evidence type="ECO:0000256" key="4">
    <source>
        <dbReference type="ARBA" id="ARBA00022840"/>
    </source>
</evidence>
<dbReference type="InterPro" id="IPR003593">
    <property type="entry name" value="AAA+_ATPase"/>
</dbReference>
<evidence type="ECO:0000256" key="2">
    <source>
        <dbReference type="ARBA" id="ARBA00022448"/>
    </source>
</evidence>
<evidence type="ECO:0000313" key="7">
    <source>
        <dbReference type="Proteomes" id="UP001501266"/>
    </source>
</evidence>
<keyword evidence="7" id="KW-1185">Reference proteome</keyword>
<comment type="caution">
    <text evidence="6">The sequence shown here is derived from an EMBL/GenBank/DDBJ whole genome shotgun (WGS) entry which is preliminary data.</text>
</comment>
<sequence>MSAAIEVAALHARFAGRTVLDDVSFTVPWGAVTGFIGVNGAGKTTTLRRIVGLDGRQGAPRAGIARVAGRAFEQLVDPCSVLGYCPDALGAAPGQSAAQHLEALALRARLGRDATRRALDDVGLTGATGRIRSFSLGMRRRLAIAGALLGAPRVLVLDEPFDGLDPAGRRWLSERLREHADRGGAVLLSAHALDEIEPLLDRVVCLHDGRVRFEGDTEAFLRSHAARVVLVRSLDQPRLAAALGAHGATVHARAGGAIAVRGLEALEIARVGAAVDVLVTELTPRRTTLSAAFGAAIEELR</sequence>
<gene>
    <name evidence="6" type="ORF">GCM10009640_13470</name>
</gene>
<dbReference type="RefSeq" id="WP_343918716.1">
    <property type="nucleotide sequence ID" value="NZ_BAAAKK010000003.1"/>
</dbReference>
<evidence type="ECO:0000259" key="5">
    <source>
        <dbReference type="PROSITE" id="PS50893"/>
    </source>
</evidence>
<evidence type="ECO:0000313" key="6">
    <source>
        <dbReference type="EMBL" id="GAA1421811.1"/>
    </source>
</evidence>
<proteinExistence type="inferred from homology"/>
<organism evidence="6 7">
    <name type="scientific">Agrococcus citreus</name>
    <dbReference type="NCBI Taxonomy" id="84643"/>
    <lineage>
        <taxon>Bacteria</taxon>
        <taxon>Bacillati</taxon>
        <taxon>Actinomycetota</taxon>
        <taxon>Actinomycetes</taxon>
        <taxon>Micrococcales</taxon>
        <taxon>Microbacteriaceae</taxon>
        <taxon>Agrococcus</taxon>
    </lineage>
</organism>
<dbReference type="PROSITE" id="PS00211">
    <property type="entry name" value="ABC_TRANSPORTER_1"/>
    <property type="match status" value="1"/>
</dbReference>
<dbReference type="PROSITE" id="PS50893">
    <property type="entry name" value="ABC_TRANSPORTER_2"/>
    <property type="match status" value="1"/>
</dbReference>
<dbReference type="PANTHER" id="PTHR43335">
    <property type="entry name" value="ABC TRANSPORTER, ATP-BINDING PROTEIN"/>
    <property type="match status" value="1"/>
</dbReference>
<protein>
    <submittedName>
        <fullName evidence="6">ATP-binding cassette domain-containing protein</fullName>
    </submittedName>
</protein>
<reference evidence="7" key="1">
    <citation type="journal article" date="2019" name="Int. J. Syst. Evol. Microbiol.">
        <title>The Global Catalogue of Microorganisms (GCM) 10K type strain sequencing project: providing services to taxonomists for standard genome sequencing and annotation.</title>
        <authorList>
            <consortium name="The Broad Institute Genomics Platform"/>
            <consortium name="The Broad Institute Genome Sequencing Center for Infectious Disease"/>
            <person name="Wu L."/>
            <person name="Ma J."/>
        </authorList>
    </citation>
    <scope>NUCLEOTIDE SEQUENCE [LARGE SCALE GENOMIC DNA]</scope>
    <source>
        <strain evidence="7">JCM 12398</strain>
    </source>
</reference>
<dbReference type="InterPro" id="IPR027417">
    <property type="entry name" value="P-loop_NTPase"/>
</dbReference>
<keyword evidence="4 6" id="KW-0067">ATP-binding</keyword>
<keyword evidence="2" id="KW-0813">Transport</keyword>
<dbReference type="SMART" id="SM00382">
    <property type="entry name" value="AAA"/>
    <property type="match status" value="1"/>
</dbReference>
<dbReference type="EMBL" id="BAAAKK010000003">
    <property type="protein sequence ID" value="GAA1421811.1"/>
    <property type="molecule type" value="Genomic_DNA"/>
</dbReference>
<dbReference type="PANTHER" id="PTHR43335:SF4">
    <property type="entry name" value="ABC TRANSPORTER, ATP-BINDING PROTEIN"/>
    <property type="match status" value="1"/>
</dbReference>
<dbReference type="InterPro" id="IPR017871">
    <property type="entry name" value="ABC_transporter-like_CS"/>
</dbReference>
<evidence type="ECO:0000256" key="3">
    <source>
        <dbReference type="ARBA" id="ARBA00022741"/>
    </source>
</evidence>
<name>A0ABP4JH00_9MICO</name>
<dbReference type="Gene3D" id="3.40.50.300">
    <property type="entry name" value="P-loop containing nucleotide triphosphate hydrolases"/>
    <property type="match status" value="1"/>
</dbReference>
<dbReference type="Proteomes" id="UP001501266">
    <property type="component" value="Unassembled WGS sequence"/>
</dbReference>
<evidence type="ECO:0000256" key="1">
    <source>
        <dbReference type="ARBA" id="ARBA00005417"/>
    </source>
</evidence>
<comment type="similarity">
    <text evidence="1">Belongs to the ABC transporter superfamily.</text>
</comment>
<dbReference type="GO" id="GO:0005524">
    <property type="term" value="F:ATP binding"/>
    <property type="evidence" value="ECO:0007669"/>
    <property type="project" value="UniProtKB-KW"/>
</dbReference>
<dbReference type="InterPro" id="IPR003439">
    <property type="entry name" value="ABC_transporter-like_ATP-bd"/>
</dbReference>
<feature type="domain" description="ABC transporter" evidence="5">
    <location>
        <begin position="5"/>
        <end position="233"/>
    </location>
</feature>
<dbReference type="SUPFAM" id="SSF52540">
    <property type="entry name" value="P-loop containing nucleoside triphosphate hydrolases"/>
    <property type="match status" value="1"/>
</dbReference>
<accession>A0ABP4JH00</accession>
<keyword evidence="3" id="KW-0547">Nucleotide-binding</keyword>
<dbReference type="Pfam" id="PF00005">
    <property type="entry name" value="ABC_tran"/>
    <property type="match status" value="1"/>
</dbReference>